<accession>A0A833ZCE2</accession>
<dbReference type="Gene3D" id="1.10.287.210">
    <property type="match status" value="1"/>
</dbReference>
<evidence type="ECO:0000313" key="3">
    <source>
        <dbReference type="Proteomes" id="UP000664940"/>
    </source>
</evidence>
<evidence type="ECO:0000256" key="1">
    <source>
        <dbReference type="SAM" id="Phobius"/>
    </source>
</evidence>
<reference evidence="2 3" key="1">
    <citation type="journal article" date="2020" name="Nature">
        <title>Six reference-quality genomes reveal evolution of bat adaptations.</title>
        <authorList>
            <person name="Jebb D."/>
            <person name="Huang Z."/>
            <person name="Pippel M."/>
            <person name="Hughes G.M."/>
            <person name="Lavrichenko K."/>
            <person name="Devanna P."/>
            <person name="Winkler S."/>
            <person name="Jermiin L.S."/>
            <person name="Skirmuntt E.C."/>
            <person name="Katzourakis A."/>
            <person name="Burkitt-Gray L."/>
            <person name="Ray D.A."/>
            <person name="Sullivan K.A.M."/>
            <person name="Roscito J.G."/>
            <person name="Kirilenko B.M."/>
            <person name="Davalos L.M."/>
            <person name="Corthals A.P."/>
            <person name="Power M.L."/>
            <person name="Jones G."/>
            <person name="Ransome R.D."/>
            <person name="Dechmann D.K.N."/>
            <person name="Locatelli A.G."/>
            <person name="Puechmaille S.J."/>
            <person name="Fedrigo O."/>
            <person name="Jarvis E.D."/>
            <person name="Hiller M."/>
            <person name="Vernes S.C."/>
            <person name="Myers E.W."/>
            <person name="Teeling E.C."/>
        </authorList>
    </citation>
    <scope>NUCLEOTIDE SEQUENCE [LARGE SCALE GENOMIC DNA]</scope>
    <source>
        <strain evidence="2">Bat1K_MPI-CBG_1</strain>
    </source>
</reference>
<name>A0A833ZCE2_9CHIR</name>
<feature type="transmembrane region" description="Helical" evidence="1">
    <location>
        <begin position="103"/>
        <end position="124"/>
    </location>
</feature>
<sequence length="158" mass="17458">MVKALNATSQTISAISQELGQVREAVLENRAAIDYLLLRHNHGCEEFKGLCCFNLTDTSQLREHKVKQINDVVSNIKQGKGFFGINWSKLTSWLPSISGLQEAFIVFILVVFFSTIACCCIQSAPLCKSAVCVFLKPLLNNRVSINRHGNKVNTSIGS</sequence>
<proteinExistence type="predicted"/>
<keyword evidence="1" id="KW-1133">Transmembrane helix</keyword>
<evidence type="ECO:0000313" key="2">
    <source>
        <dbReference type="EMBL" id="KAF6088411.1"/>
    </source>
</evidence>
<organism evidence="2 3">
    <name type="scientific">Phyllostomus discolor</name>
    <name type="common">pale spear-nosed bat</name>
    <dbReference type="NCBI Taxonomy" id="89673"/>
    <lineage>
        <taxon>Eukaryota</taxon>
        <taxon>Metazoa</taxon>
        <taxon>Chordata</taxon>
        <taxon>Craniata</taxon>
        <taxon>Vertebrata</taxon>
        <taxon>Euteleostomi</taxon>
        <taxon>Mammalia</taxon>
        <taxon>Eutheria</taxon>
        <taxon>Laurasiatheria</taxon>
        <taxon>Chiroptera</taxon>
        <taxon>Yangochiroptera</taxon>
        <taxon>Phyllostomidae</taxon>
        <taxon>Phyllostominae</taxon>
        <taxon>Phyllostomus</taxon>
    </lineage>
</organism>
<dbReference type="AlphaFoldDB" id="A0A833ZCE2"/>
<evidence type="ECO:0008006" key="4">
    <source>
        <dbReference type="Google" id="ProtNLM"/>
    </source>
</evidence>
<dbReference type="InterPro" id="IPR018154">
    <property type="entry name" value="TLV/ENV_coat_polyprotein"/>
</dbReference>
<dbReference type="PANTHER" id="PTHR10424">
    <property type="entry name" value="VIRAL ENVELOPE PROTEIN"/>
    <property type="match status" value="1"/>
</dbReference>
<gene>
    <name evidence="2" type="ORF">HJG60_008236</name>
</gene>
<comment type="caution">
    <text evidence="2">The sequence shown here is derived from an EMBL/GenBank/DDBJ whole genome shotgun (WGS) entry which is preliminary data.</text>
</comment>
<keyword evidence="1" id="KW-0812">Transmembrane</keyword>
<dbReference type="SUPFAM" id="SSF58069">
    <property type="entry name" value="Virus ectodomain"/>
    <property type="match status" value="1"/>
</dbReference>
<dbReference type="EMBL" id="JABVXQ010000010">
    <property type="protein sequence ID" value="KAF6088411.1"/>
    <property type="molecule type" value="Genomic_DNA"/>
</dbReference>
<dbReference type="Pfam" id="PF00429">
    <property type="entry name" value="TLV_coat"/>
    <property type="match status" value="1"/>
</dbReference>
<protein>
    <recommendedName>
        <fullName evidence="4">ERVV2 protein</fullName>
    </recommendedName>
</protein>
<keyword evidence="1" id="KW-0472">Membrane</keyword>
<dbReference type="Proteomes" id="UP000664940">
    <property type="component" value="Unassembled WGS sequence"/>
</dbReference>